<dbReference type="Proteomes" id="UP000447434">
    <property type="component" value="Chromosome 20"/>
</dbReference>
<feature type="transmembrane region" description="Helical" evidence="2">
    <location>
        <begin position="64"/>
        <end position="85"/>
    </location>
</feature>
<dbReference type="PANTHER" id="PTHR10422">
    <property type="entry name" value="CYTOCHROME C OXIDASE SUBUNIT 1"/>
    <property type="match status" value="1"/>
</dbReference>
<feature type="domain" description="Cytochrome oxidase subunit I profile" evidence="3">
    <location>
        <begin position="1"/>
        <end position="105"/>
    </location>
</feature>
<sequence>MGKGITKSLTPIKLSLTSHFRGAVDSAISSIHLSGISSILGSINFITTISNVHRSPLFVRSIPVTVFPLLLSLPVLAGAITMLLTNQNFNRTFSDPAGGGDPILYFSKCCASIFAYVTSFGVITMFFAFKI</sequence>
<feature type="transmembrane region" description="Helical" evidence="2">
    <location>
        <begin position="105"/>
        <end position="129"/>
    </location>
</feature>
<comment type="similarity">
    <text evidence="1">Belongs to the heme-copper respiratory oxidase family.</text>
</comment>
<dbReference type="PROSITE" id="PS50855">
    <property type="entry name" value="COX1"/>
    <property type="match status" value="1"/>
</dbReference>
<evidence type="ECO:0000313" key="5">
    <source>
        <dbReference type="Proteomes" id="UP000447434"/>
    </source>
</evidence>
<evidence type="ECO:0000313" key="4">
    <source>
        <dbReference type="EMBL" id="KAE9591139.1"/>
    </source>
</evidence>
<dbReference type="GO" id="GO:0004129">
    <property type="term" value="F:cytochrome-c oxidase activity"/>
    <property type="evidence" value="ECO:0007669"/>
    <property type="project" value="UniProtKB-EC"/>
</dbReference>
<gene>
    <name evidence="4" type="ORF">Lalb_Chr20g0115011</name>
</gene>
<keyword evidence="1" id="KW-0813">Transport</keyword>
<comment type="subcellular location">
    <subcellularLocation>
        <location evidence="1">Mitochondrion inner membrane</location>
        <topology evidence="1">Multi-pass membrane protein</topology>
    </subcellularLocation>
</comment>
<dbReference type="AlphaFoldDB" id="A0A6A4NUZ0"/>
<evidence type="ECO:0000256" key="2">
    <source>
        <dbReference type="SAM" id="Phobius"/>
    </source>
</evidence>
<feature type="transmembrane region" description="Helical" evidence="2">
    <location>
        <begin position="31"/>
        <end position="52"/>
    </location>
</feature>
<organism evidence="4 5">
    <name type="scientific">Lupinus albus</name>
    <name type="common">White lupine</name>
    <name type="synonym">Lupinus termis</name>
    <dbReference type="NCBI Taxonomy" id="3870"/>
    <lineage>
        <taxon>Eukaryota</taxon>
        <taxon>Viridiplantae</taxon>
        <taxon>Streptophyta</taxon>
        <taxon>Embryophyta</taxon>
        <taxon>Tracheophyta</taxon>
        <taxon>Spermatophyta</taxon>
        <taxon>Magnoliopsida</taxon>
        <taxon>eudicotyledons</taxon>
        <taxon>Gunneridae</taxon>
        <taxon>Pentapetalae</taxon>
        <taxon>rosids</taxon>
        <taxon>fabids</taxon>
        <taxon>Fabales</taxon>
        <taxon>Fabaceae</taxon>
        <taxon>Papilionoideae</taxon>
        <taxon>50 kb inversion clade</taxon>
        <taxon>genistoids sensu lato</taxon>
        <taxon>core genistoids</taxon>
        <taxon>Genisteae</taxon>
        <taxon>Lupinus</taxon>
    </lineage>
</organism>
<protein>
    <recommendedName>
        <fullName evidence="1">Cytochrome c oxidase subunit 1</fullName>
        <ecNumber evidence="1">7.1.1.9</ecNumber>
    </recommendedName>
</protein>
<comment type="catalytic activity">
    <reaction evidence="1">
        <text>4 Fe(II)-[cytochrome c] + O2 + 8 H(+)(in) = 4 Fe(III)-[cytochrome c] + 2 H2O + 4 H(+)(out)</text>
        <dbReference type="Rhea" id="RHEA:11436"/>
        <dbReference type="Rhea" id="RHEA-COMP:10350"/>
        <dbReference type="Rhea" id="RHEA-COMP:14399"/>
        <dbReference type="ChEBI" id="CHEBI:15377"/>
        <dbReference type="ChEBI" id="CHEBI:15378"/>
        <dbReference type="ChEBI" id="CHEBI:15379"/>
        <dbReference type="ChEBI" id="CHEBI:29033"/>
        <dbReference type="ChEBI" id="CHEBI:29034"/>
        <dbReference type="EC" id="7.1.1.9"/>
    </reaction>
</comment>
<dbReference type="PANTHER" id="PTHR10422:SF18">
    <property type="entry name" value="CYTOCHROME C OXIDASE SUBUNIT 1"/>
    <property type="match status" value="1"/>
</dbReference>
<comment type="function">
    <text evidence="1">Component of the cytochrome c oxidase, the last enzyme in the mitochondrial electron transport chain which drives oxidative phosphorylation. The respiratory chain contains 3 multisubunit complexes succinate dehydrogenase (complex II, CII), ubiquinol-cytochrome c oxidoreductase (cytochrome b-c1 complex, complex III, CIII) and cytochrome c oxidase (complex IV, CIV), that cooperate to transfer electrons derived from NADH and succinate to molecular oxygen, creating an electrochemical gradient over the inner membrane that drives transmembrane transport and the ATP synthase. Cytochrome c oxidase is the component of the respiratory chain that catalyzes the reduction of oxygen to water. Electrons originating from reduced cytochrome c in the intermembrane space (IMS) are transferred via the dinuclear copper A center (CU(A)) of subunit 2 and heme A of subunit 1 to the active site in subunit 1, a binuclear center (BNC) formed by heme A3 and copper B (CU(B)). The BNC reduces molecular oxygen to 2 water molecules using 4 electrons from cytochrome c in the IMS and 4 protons from the mitochondrial matrix.</text>
</comment>
<dbReference type="EC" id="7.1.1.9" evidence="1"/>
<comment type="pathway">
    <text evidence="1">Energy metabolism; oxidative phosphorylation.</text>
</comment>
<dbReference type="GO" id="GO:0046872">
    <property type="term" value="F:metal ion binding"/>
    <property type="evidence" value="ECO:0007669"/>
    <property type="project" value="UniProtKB-KW"/>
</dbReference>
<keyword evidence="1" id="KW-0186">Copper</keyword>
<dbReference type="GO" id="GO:0006123">
    <property type="term" value="P:mitochondrial electron transport, cytochrome c to oxygen"/>
    <property type="evidence" value="ECO:0007669"/>
    <property type="project" value="TreeGrafter"/>
</dbReference>
<dbReference type="InterPro" id="IPR036927">
    <property type="entry name" value="Cyt_c_oxase-like_su1_sf"/>
</dbReference>
<dbReference type="GO" id="GO:0020037">
    <property type="term" value="F:heme binding"/>
    <property type="evidence" value="ECO:0007669"/>
    <property type="project" value="InterPro"/>
</dbReference>
<dbReference type="PRINTS" id="PR01165">
    <property type="entry name" value="CYCOXIDASEI"/>
</dbReference>
<dbReference type="InterPro" id="IPR000883">
    <property type="entry name" value="Cyt_C_Oxase_1"/>
</dbReference>
<keyword evidence="1" id="KW-0408">Iron</keyword>
<keyword evidence="1" id="KW-0479">Metal-binding</keyword>
<evidence type="ECO:0000256" key="1">
    <source>
        <dbReference type="RuleBase" id="RU000369"/>
    </source>
</evidence>
<proteinExistence type="inferred from homology"/>
<dbReference type="OrthoDB" id="4095959at2759"/>
<dbReference type="SUPFAM" id="SSF81442">
    <property type="entry name" value="Cytochrome c oxidase subunit I-like"/>
    <property type="match status" value="1"/>
</dbReference>
<dbReference type="EMBL" id="WOCE01000020">
    <property type="protein sequence ID" value="KAE9591139.1"/>
    <property type="molecule type" value="Genomic_DNA"/>
</dbReference>
<reference evidence="5" key="1">
    <citation type="journal article" date="2020" name="Nat. Commun.">
        <title>Genome sequence of the cluster root forming white lupin.</title>
        <authorList>
            <person name="Hufnagel B."/>
            <person name="Marques A."/>
            <person name="Soriano A."/>
            <person name="Marques L."/>
            <person name="Divol F."/>
            <person name="Doumas P."/>
            <person name="Sallet E."/>
            <person name="Mancinotti D."/>
            <person name="Carrere S."/>
            <person name="Marande W."/>
            <person name="Arribat S."/>
            <person name="Keller J."/>
            <person name="Huneau C."/>
            <person name="Blein T."/>
            <person name="Aime D."/>
            <person name="Laguerre M."/>
            <person name="Taylor J."/>
            <person name="Schubert V."/>
            <person name="Nelson M."/>
            <person name="Geu-Flores F."/>
            <person name="Crespi M."/>
            <person name="Gallardo-Guerrero K."/>
            <person name="Delaux P.-M."/>
            <person name="Salse J."/>
            <person name="Berges H."/>
            <person name="Guyot R."/>
            <person name="Gouzy J."/>
            <person name="Peret B."/>
        </authorList>
    </citation>
    <scope>NUCLEOTIDE SEQUENCE [LARGE SCALE GENOMIC DNA]</scope>
    <source>
        <strain evidence="5">cv. Amiga</strain>
    </source>
</reference>
<keyword evidence="1" id="KW-0249">Electron transport</keyword>
<keyword evidence="1 2" id="KW-0812">Transmembrane</keyword>
<keyword evidence="1" id="KW-0999">Mitochondrion inner membrane</keyword>
<accession>A0A6A4NUZ0</accession>
<dbReference type="Pfam" id="PF00115">
    <property type="entry name" value="COX1"/>
    <property type="match status" value="1"/>
</dbReference>
<keyword evidence="1" id="KW-0349">Heme</keyword>
<keyword evidence="2" id="KW-1133">Transmembrane helix</keyword>
<dbReference type="UniPathway" id="UPA00705"/>
<keyword evidence="1" id="KW-0496">Mitochondrion</keyword>
<name>A0A6A4NUZ0_LUPAL</name>
<keyword evidence="5" id="KW-1185">Reference proteome</keyword>
<dbReference type="InterPro" id="IPR023616">
    <property type="entry name" value="Cyt_c_oxase-like_su1_dom"/>
</dbReference>
<dbReference type="GO" id="GO:0005743">
    <property type="term" value="C:mitochondrial inner membrane"/>
    <property type="evidence" value="ECO:0007669"/>
    <property type="project" value="UniProtKB-SubCell"/>
</dbReference>
<keyword evidence="1 2" id="KW-0472">Membrane</keyword>
<comment type="caution">
    <text evidence="4">The sequence shown here is derived from an EMBL/GenBank/DDBJ whole genome shotgun (WGS) entry which is preliminary data.</text>
</comment>
<dbReference type="Gene3D" id="1.20.210.10">
    <property type="entry name" value="Cytochrome c oxidase-like, subunit I domain"/>
    <property type="match status" value="1"/>
</dbReference>
<keyword evidence="1" id="KW-0679">Respiratory chain</keyword>
<evidence type="ECO:0000259" key="3">
    <source>
        <dbReference type="PROSITE" id="PS50855"/>
    </source>
</evidence>
<dbReference type="GO" id="GO:0015990">
    <property type="term" value="P:electron transport coupled proton transport"/>
    <property type="evidence" value="ECO:0007669"/>
    <property type="project" value="TreeGrafter"/>
</dbReference>